<dbReference type="KEGG" id="mng:MNEG_6058"/>
<feature type="compositionally biased region" description="Low complexity" evidence="1">
    <location>
        <begin position="25"/>
        <end position="40"/>
    </location>
</feature>
<feature type="region of interest" description="Disordered" evidence="1">
    <location>
        <begin position="158"/>
        <end position="192"/>
    </location>
</feature>
<feature type="region of interest" description="Disordered" evidence="1">
    <location>
        <begin position="17"/>
        <end position="67"/>
    </location>
</feature>
<dbReference type="Proteomes" id="UP000054498">
    <property type="component" value="Unassembled WGS sequence"/>
</dbReference>
<sequence>MVGRSAAHAQLALRLDGMGLRDQDSSAPSTPAGTPTPEAGLCMTMGGRGAPPISPAPGRAAAPPRAPVPRGAPLAQGPGAAADLEGGLDIGSLINQLSSKKDEGMVDDKLIRDLQIIQNLIGALKAPALAPAAGSAAYGGGAYGGAGGFGGGVPPCGGRSGGGGGGGGGVRRSFSYSPGMGSQLQPSYSLPH</sequence>
<proteinExistence type="predicted"/>
<evidence type="ECO:0000313" key="2">
    <source>
        <dbReference type="EMBL" id="KIZ01907.1"/>
    </source>
</evidence>
<protein>
    <submittedName>
        <fullName evidence="2">Uncharacterized protein</fullName>
    </submittedName>
</protein>
<dbReference type="RefSeq" id="XP_013900926.1">
    <property type="nucleotide sequence ID" value="XM_014045472.1"/>
</dbReference>
<dbReference type="GeneID" id="25738934"/>
<dbReference type="AlphaFoldDB" id="A0A0D2MMX1"/>
<evidence type="ECO:0000313" key="3">
    <source>
        <dbReference type="Proteomes" id="UP000054498"/>
    </source>
</evidence>
<name>A0A0D2MMX1_9CHLO</name>
<gene>
    <name evidence="2" type="ORF">MNEG_6058</name>
</gene>
<reference evidence="2 3" key="1">
    <citation type="journal article" date="2013" name="BMC Genomics">
        <title>Reconstruction of the lipid metabolism for the microalga Monoraphidium neglectum from its genome sequence reveals characteristics suitable for biofuel production.</title>
        <authorList>
            <person name="Bogen C."/>
            <person name="Al-Dilaimi A."/>
            <person name="Albersmeier A."/>
            <person name="Wichmann J."/>
            <person name="Grundmann M."/>
            <person name="Rupp O."/>
            <person name="Lauersen K.J."/>
            <person name="Blifernez-Klassen O."/>
            <person name="Kalinowski J."/>
            <person name="Goesmann A."/>
            <person name="Mussgnug J.H."/>
            <person name="Kruse O."/>
        </authorList>
    </citation>
    <scope>NUCLEOTIDE SEQUENCE [LARGE SCALE GENOMIC DNA]</scope>
    <source>
        <strain evidence="2 3">SAG 48.87</strain>
    </source>
</reference>
<keyword evidence="3" id="KW-1185">Reference proteome</keyword>
<evidence type="ECO:0000256" key="1">
    <source>
        <dbReference type="SAM" id="MobiDB-lite"/>
    </source>
</evidence>
<accession>A0A0D2MMX1</accession>
<organism evidence="2 3">
    <name type="scientific">Monoraphidium neglectum</name>
    <dbReference type="NCBI Taxonomy" id="145388"/>
    <lineage>
        <taxon>Eukaryota</taxon>
        <taxon>Viridiplantae</taxon>
        <taxon>Chlorophyta</taxon>
        <taxon>core chlorophytes</taxon>
        <taxon>Chlorophyceae</taxon>
        <taxon>CS clade</taxon>
        <taxon>Sphaeropleales</taxon>
        <taxon>Selenastraceae</taxon>
        <taxon>Monoraphidium</taxon>
    </lineage>
</organism>
<dbReference type="EMBL" id="KK101171">
    <property type="protein sequence ID" value="KIZ01907.1"/>
    <property type="molecule type" value="Genomic_DNA"/>
</dbReference>
<dbReference type="OrthoDB" id="552814at2759"/>
<feature type="compositionally biased region" description="Low complexity" evidence="1">
    <location>
        <begin position="56"/>
        <end position="67"/>
    </location>
</feature>
<feature type="compositionally biased region" description="Gly residues" evidence="1">
    <location>
        <begin position="158"/>
        <end position="170"/>
    </location>
</feature>
<feature type="compositionally biased region" description="Polar residues" evidence="1">
    <location>
        <begin position="174"/>
        <end position="192"/>
    </location>
</feature>